<dbReference type="InterPro" id="IPR001296">
    <property type="entry name" value="Glyco_trans_1"/>
</dbReference>
<dbReference type="InterPro" id="IPR050194">
    <property type="entry name" value="Glycosyltransferase_grp1"/>
</dbReference>
<dbReference type="SUPFAM" id="SSF53756">
    <property type="entry name" value="UDP-Glycosyltransferase/glycogen phosphorylase"/>
    <property type="match status" value="1"/>
</dbReference>
<dbReference type="AlphaFoldDB" id="A0A5J4L6Y6"/>
<proteinExistence type="predicted"/>
<dbReference type="Gene3D" id="3.40.50.2000">
    <property type="entry name" value="Glycogen Phosphorylase B"/>
    <property type="match status" value="2"/>
</dbReference>
<name>A0A5J4L6Y6_9ZZZZ</name>
<evidence type="ECO:0000259" key="2">
    <source>
        <dbReference type="Pfam" id="PF13439"/>
    </source>
</evidence>
<dbReference type="InterPro" id="IPR028098">
    <property type="entry name" value="Glyco_trans_4-like_N"/>
</dbReference>
<dbReference type="Pfam" id="PF13439">
    <property type="entry name" value="Glyco_transf_4"/>
    <property type="match status" value="1"/>
</dbReference>
<gene>
    <name evidence="3" type="ORF">A45J_2405</name>
</gene>
<protein>
    <submittedName>
        <fullName evidence="3">Glycosyltransferase WbuB</fullName>
    </submittedName>
</protein>
<reference evidence="3" key="1">
    <citation type="submission" date="2019-10" db="EMBL/GenBank/DDBJ databases">
        <title>Metagenomic sequencing of thiosulfate-disproportionating enrichment culture.</title>
        <authorList>
            <person name="Umezawa K."/>
            <person name="Kojima H."/>
            <person name="Fukui M."/>
        </authorList>
    </citation>
    <scope>NUCLEOTIDE SEQUENCE</scope>
    <source>
        <strain evidence="3">45J</strain>
    </source>
</reference>
<accession>A0A5J4L6Y6</accession>
<organism evidence="3">
    <name type="scientific">hot springs metagenome</name>
    <dbReference type="NCBI Taxonomy" id="433727"/>
    <lineage>
        <taxon>unclassified sequences</taxon>
        <taxon>metagenomes</taxon>
        <taxon>ecological metagenomes</taxon>
    </lineage>
</organism>
<dbReference type="Pfam" id="PF00534">
    <property type="entry name" value="Glycos_transf_1"/>
    <property type="match status" value="1"/>
</dbReference>
<dbReference type="EMBL" id="BLAB01000001">
    <property type="protein sequence ID" value="GER94641.1"/>
    <property type="molecule type" value="Genomic_DNA"/>
</dbReference>
<keyword evidence="3" id="KW-0808">Transferase</keyword>
<sequence length="403" mass="46601">MNILIITDSYPPEIRSASHLMQELAEGLNEKGFNVFVATTYPEYNLSKNQRGINYPEFTEEKNIKALRIKTLPHHNVNFIIRGISQLTMPYIFSLKIKKYITHVDFIIVYSPPLTLANLGASLKQFYKAKFILNVQDIFPQNAIDLGILKNRLLIKFFQYMEKQAYKGADVIFVHSENNERFLRNKHPYISKKLIVLHNWINTREFESFERKNYFRKLYGLENKFIILFAGVMGPSQGLDFVIELAERIQDIDDLVFLFVGDGMERKKLEEVARKKNLKNIIFKSFVSKEDYPLLVKDCDVGLVCLADKNKTPVVPGKILGYMGAGIPVLAFLNKESDGHLIIKKAGCGYSCLYGNYNEAENLIRKLYDKKQTLGEIGKKGLQYVKKNFDRDICIEKLINYFK</sequence>
<evidence type="ECO:0000259" key="1">
    <source>
        <dbReference type="Pfam" id="PF00534"/>
    </source>
</evidence>
<dbReference type="PANTHER" id="PTHR45947">
    <property type="entry name" value="SULFOQUINOVOSYL TRANSFERASE SQD2"/>
    <property type="match status" value="1"/>
</dbReference>
<evidence type="ECO:0000313" key="3">
    <source>
        <dbReference type="EMBL" id="GER94641.1"/>
    </source>
</evidence>
<comment type="caution">
    <text evidence="3">The sequence shown here is derived from an EMBL/GenBank/DDBJ whole genome shotgun (WGS) entry which is preliminary data.</text>
</comment>
<dbReference type="CDD" id="cd03794">
    <property type="entry name" value="GT4_WbuB-like"/>
    <property type="match status" value="1"/>
</dbReference>
<dbReference type="GO" id="GO:0016758">
    <property type="term" value="F:hexosyltransferase activity"/>
    <property type="evidence" value="ECO:0007669"/>
    <property type="project" value="TreeGrafter"/>
</dbReference>
<dbReference type="PANTHER" id="PTHR45947:SF3">
    <property type="entry name" value="SULFOQUINOVOSYL TRANSFERASE SQD2"/>
    <property type="match status" value="1"/>
</dbReference>
<feature type="domain" description="Glycosyl transferase family 1" evidence="1">
    <location>
        <begin position="215"/>
        <end position="381"/>
    </location>
</feature>
<feature type="domain" description="Glycosyltransferase subfamily 4-like N-terminal" evidence="2">
    <location>
        <begin position="21"/>
        <end position="204"/>
    </location>
</feature>